<dbReference type="Pfam" id="PF12627">
    <property type="entry name" value="PolyA_pol_RNAbd"/>
    <property type="match status" value="1"/>
</dbReference>
<dbReference type="EMBL" id="PRDS01000001">
    <property type="protein sequence ID" value="PPB82636.1"/>
    <property type="molecule type" value="Genomic_DNA"/>
</dbReference>
<keyword evidence="8" id="KW-0694">RNA-binding</keyword>
<evidence type="ECO:0000256" key="4">
    <source>
        <dbReference type="ARBA" id="ARBA00022695"/>
    </source>
</evidence>
<comment type="cofactor">
    <cofactor evidence="1">
        <name>Mg(2+)</name>
        <dbReference type="ChEBI" id="CHEBI:18420"/>
    </cofactor>
</comment>
<dbReference type="PANTHER" id="PTHR46173:SF1">
    <property type="entry name" value="CCA TRNA NUCLEOTIDYLTRANSFERASE 1, MITOCHONDRIAL"/>
    <property type="match status" value="1"/>
</dbReference>
<keyword evidence="3" id="KW-0819">tRNA processing</keyword>
<dbReference type="InterPro" id="IPR032828">
    <property type="entry name" value="PolyA_RNA-bd"/>
</dbReference>
<evidence type="ECO:0000256" key="3">
    <source>
        <dbReference type="ARBA" id="ARBA00022694"/>
    </source>
</evidence>
<dbReference type="AlphaFoldDB" id="A0A2S5JM95"/>
<evidence type="ECO:0000259" key="10">
    <source>
        <dbReference type="Pfam" id="PF12627"/>
    </source>
</evidence>
<dbReference type="Proteomes" id="UP000239736">
    <property type="component" value="Unassembled WGS sequence"/>
</dbReference>
<dbReference type="PANTHER" id="PTHR46173">
    <property type="entry name" value="CCA TRNA NUCLEOTIDYLTRANSFERASE 1, MITOCHONDRIAL"/>
    <property type="match status" value="1"/>
</dbReference>
<evidence type="ECO:0000313" key="12">
    <source>
        <dbReference type="Proteomes" id="UP000239736"/>
    </source>
</evidence>
<dbReference type="Gene3D" id="1.10.3090.10">
    <property type="entry name" value="cca-adding enzyme, domain 2"/>
    <property type="match status" value="1"/>
</dbReference>
<evidence type="ECO:0000313" key="11">
    <source>
        <dbReference type="EMBL" id="PPB82636.1"/>
    </source>
</evidence>
<dbReference type="RefSeq" id="WP_104069160.1">
    <property type="nucleotide sequence ID" value="NZ_PRDS01000001.1"/>
</dbReference>
<keyword evidence="2 8" id="KW-0808">Transferase</keyword>
<keyword evidence="6" id="KW-0547">Nucleotide-binding</keyword>
<dbReference type="GO" id="GO:0046872">
    <property type="term" value="F:metal ion binding"/>
    <property type="evidence" value="ECO:0007669"/>
    <property type="project" value="UniProtKB-KW"/>
</dbReference>
<dbReference type="PROSITE" id="PS51257">
    <property type="entry name" value="PROKAR_LIPOPROTEIN"/>
    <property type="match status" value="1"/>
</dbReference>
<evidence type="ECO:0000256" key="2">
    <source>
        <dbReference type="ARBA" id="ARBA00022679"/>
    </source>
</evidence>
<dbReference type="SUPFAM" id="SSF81891">
    <property type="entry name" value="Poly A polymerase C-terminal region-like"/>
    <property type="match status" value="1"/>
</dbReference>
<dbReference type="GO" id="GO:0000049">
    <property type="term" value="F:tRNA binding"/>
    <property type="evidence" value="ECO:0007669"/>
    <property type="project" value="TreeGrafter"/>
</dbReference>
<comment type="caution">
    <text evidence="11">The sequence shown here is derived from an EMBL/GenBank/DDBJ whole genome shotgun (WGS) entry which is preliminary data.</text>
</comment>
<comment type="similarity">
    <text evidence="8">Belongs to the tRNA nucleotidyltransferase/poly(A) polymerase family.</text>
</comment>
<dbReference type="GO" id="GO:0000166">
    <property type="term" value="F:nucleotide binding"/>
    <property type="evidence" value="ECO:0007669"/>
    <property type="project" value="UniProtKB-KW"/>
</dbReference>
<protein>
    <submittedName>
        <fullName evidence="11">Poly(A) polymerase</fullName>
    </submittedName>
</protein>
<evidence type="ECO:0000256" key="8">
    <source>
        <dbReference type="RuleBase" id="RU003953"/>
    </source>
</evidence>
<dbReference type="InterPro" id="IPR050264">
    <property type="entry name" value="Bact_CCA-adding_enz_type3_sf"/>
</dbReference>
<feature type="domain" description="tRNA nucleotidyltransferase/poly(A) polymerase RNA and SrmB- binding" evidence="10">
    <location>
        <begin position="182"/>
        <end position="239"/>
    </location>
</feature>
<name>A0A2S5JM95_9RHOB</name>
<keyword evidence="5" id="KW-0479">Metal-binding</keyword>
<organism evidence="11 12">
    <name type="scientific">Albidovulum inexpectatum</name>
    <dbReference type="NCBI Taxonomy" id="196587"/>
    <lineage>
        <taxon>Bacteria</taxon>
        <taxon>Pseudomonadati</taxon>
        <taxon>Pseudomonadota</taxon>
        <taxon>Alphaproteobacteria</taxon>
        <taxon>Rhodobacterales</taxon>
        <taxon>Paracoccaceae</taxon>
        <taxon>Albidovulum</taxon>
    </lineage>
</organism>
<dbReference type="Gene3D" id="3.30.460.10">
    <property type="entry name" value="Beta Polymerase, domain 2"/>
    <property type="match status" value="1"/>
</dbReference>
<reference evidence="11 12" key="1">
    <citation type="submission" date="2018-01" db="EMBL/GenBank/DDBJ databases">
        <title>Genomic Encyclopedia of Archaeal and Bacterial Type Strains, Phase II (KMG-II): from individual species to whole genera.</title>
        <authorList>
            <person name="Goeker M."/>
        </authorList>
    </citation>
    <scope>NUCLEOTIDE SEQUENCE [LARGE SCALE GENOMIC DNA]</scope>
    <source>
        <strain evidence="11 12">DSM 12048</strain>
    </source>
</reference>
<dbReference type="CDD" id="cd05398">
    <property type="entry name" value="NT_ClassII-CCAase"/>
    <property type="match status" value="1"/>
</dbReference>
<dbReference type="GO" id="GO:0008033">
    <property type="term" value="P:tRNA processing"/>
    <property type="evidence" value="ECO:0007669"/>
    <property type="project" value="UniProtKB-KW"/>
</dbReference>
<evidence type="ECO:0000256" key="1">
    <source>
        <dbReference type="ARBA" id="ARBA00001946"/>
    </source>
</evidence>
<dbReference type="InterPro" id="IPR043519">
    <property type="entry name" value="NT_sf"/>
</dbReference>
<keyword evidence="7" id="KW-0460">Magnesium</keyword>
<dbReference type="InterPro" id="IPR002646">
    <property type="entry name" value="PolA_pol_head_dom"/>
</dbReference>
<keyword evidence="12" id="KW-1185">Reference proteome</keyword>
<sequence>MKLSGDWIEEEGTQRILRLLNGAGHQAYVVGGCVRNAILGVPIADVDIATDARPQRVAELARDAGFKVVPTGLDHGTVTVIHNGIPHEVTTFRRDVTTDGRRAVVAFSYRIEDDAARRDFTMNALYADADGQVIDPLGGLPDLLARRVRFVGDPEARIREDYLRILRFFRFHAHYGDPQAGMDPDALAACAANADGITRLSRERIGHEMRRLLDAPDPAPALAGMESAGVLHRILPGATSRFVAPLVHLEPPYAPDWRRRLAALGGSDEEEALRLSRAEARHLHSLKSAVESGAGPAELAYRHGAQIARDAILLRSAMTGAPLPPGWEDEIARGAAAVFPLRAADLMPRYQGAELGARLKEAEERWIRSGFSLSREQLLP</sequence>
<feature type="domain" description="Poly A polymerase head" evidence="9">
    <location>
        <begin position="27"/>
        <end position="149"/>
    </location>
</feature>
<dbReference type="SUPFAM" id="SSF81301">
    <property type="entry name" value="Nucleotidyltransferase"/>
    <property type="match status" value="1"/>
</dbReference>
<evidence type="ECO:0000259" key="9">
    <source>
        <dbReference type="Pfam" id="PF01743"/>
    </source>
</evidence>
<keyword evidence="4" id="KW-0548">Nucleotidyltransferase</keyword>
<evidence type="ECO:0000256" key="6">
    <source>
        <dbReference type="ARBA" id="ARBA00022741"/>
    </source>
</evidence>
<gene>
    <name evidence="11" type="ORF">LV82_00575</name>
</gene>
<dbReference type="OrthoDB" id="9805698at2"/>
<dbReference type="GO" id="GO:0016779">
    <property type="term" value="F:nucleotidyltransferase activity"/>
    <property type="evidence" value="ECO:0007669"/>
    <property type="project" value="UniProtKB-KW"/>
</dbReference>
<evidence type="ECO:0000256" key="5">
    <source>
        <dbReference type="ARBA" id="ARBA00022723"/>
    </source>
</evidence>
<proteinExistence type="inferred from homology"/>
<accession>A0A2S5JM95</accession>
<evidence type="ECO:0000256" key="7">
    <source>
        <dbReference type="ARBA" id="ARBA00022842"/>
    </source>
</evidence>
<dbReference type="Pfam" id="PF01743">
    <property type="entry name" value="PolyA_pol"/>
    <property type="match status" value="1"/>
</dbReference>